<dbReference type="OrthoDB" id="5950343at2"/>
<evidence type="ECO:0000313" key="3">
    <source>
        <dbReference type="Proteomes" id="UP000032233"/>
    </source>
</evidence>
<dbReference type="InterPro" id="IPR000182">
    <property type="entry name" value="GNAT_dom"/>
</dbReference>
<dbReference type="GO" id="GO:0016747">
    <property type="term" value="F:acyltransferase activity, transferring groups other than amino-acyl groups"/>
    <property type="evidence" value="ECO:0007669"/>
    <property type="project" value="InterPro"/>
</dbReference>
<evidence type="ECO:0000259" key="1">
    <source>
        <dbReference type="PROSITE" id="PS51186"/>
    </source>
</evidence>
<accession>A0A0D2J573</accession>
<reference evidence="2 3" key="1">
    <citation type="submission" date="2013-11" db="EMBL/GenBank/DDBJ databases">
        <title>Metagenomic analysis of a methanogenic consortium involved in long chain n-alkane degradation.</title>
        <authorList>
            <person name="Davidova I.A."/>
            <person name="Callaghan A.V."/>
            <person name="Wawrik B."/>
            <person name="Pruitt S."/>
            <person name="Marks C."/>
            <person name="Duncan K.E."/>
            <person name="Suflita J.M."/>
        </authorList>
    </citation>
    <scope>NUCLEOTIDE SEQUENCE [LARGE SCALE GENOMIC DNA]</scope>
    <source>
        <strain evidence="2 3">SPR</strain>
    </source>
</reference>
<dbReference type="SUPFAM" id="SSF55729">
    <property type="entry name" value="Acyl-CoA N-acyltransferases (Nat)"/>
    <property type="match status" value="2"/>
</dbReference>
<dbReference type="AlphaFoldDB" id="A0A0D2J573"/>
<dbReference type="STRING" id="1429043.X474_14915"/>
<gene>
    <name evidence="2" type="ORF">X474_14915</name>
</gene>
<dbReference type="CDD" id="cd04301">
    <property type="entry name" value="NAT_SF"/>
    <property type="match status" value="1"/>
</dbReference>
<dbReference type="Pfam" id="PF00583">
    <property type="entry name" value="Acetyltransf_1"/>
    <property type="match status" value="1"/>
</dbReference>
<proteinExistence type="predicted"/>
<feature type="domain" description="N-acetyltransferase" evidence="1">
    <location>
        <begin position="280"/>
        <end position="424"/>
    </location>
</feature>
<dbReference type="InParanoid" id="A0A0D2J573"/>
<dbReference type="RefSeq" id="WP_044349599.1">
    <property type="nucleotide sequence ID" value="NZ_AZAC01000017.1"/>
</dbReference>
<dbReference type="Gene3D" id="3.40.630.30">
    <property type="match status" value="2"/>
</dbReference>
<sequence length="424" mass="48373">MKFDSAFKFIRQVVSLPQATIDLSLAKAERNDPFFAQVVRDFYTETRKPHPKMPLLRQFRIGMALCPLPSDFSEYFATVDASARRNCKKAERLGYECSPIDYNQYLEDIREIRASTPVRQGKVSEELLTGEVVEVHNPESQDPTHDYPVFGVKKDGKLVAQASCMVAGDLAMIQHILGHADYQSDGIVPFMIISMVDHIIKNHPGVRFFGYGTYYGALPKMQRFKAKFNLLPHRVRWILGDGSEKEKKWPASFVEPAPRPEGRGRWQMVYRQVLEKFLAVAKRKETEFVLFKNPVLFLMFAQPLLKLMGTSGYLRSLVKLITVRRSFYCVFLKEEAVATGWCTTSFCRHYPVEPGAVVVGPIWTSPDVRRRGLATFALKNAINCHRMSGHRVFYIDTSTDNPASQKVIEKCGFGRPVKYLPREG</sequence>
<organism evidence="2 3">
    <name type="scientific">Dethiosulfatarculus sandiegensis</name>
    <dbReference type="NCBI Taxonomy" id="1429043"/>
    <lineage>
        <taxon>Bacteria</taxon>
        <taxon>Pseudomonadati</taxon>
        <taxon>Thermodesulfobacteriota</taxon>
        <taxon>Desulfarculia</taxon>
        <taxon>Desulfarculales</taxon>
        <taxon>Desulfarculaceae</taxon>
        <taxon>Dethiosulfatarculus</taxon>
    </lineage>
</organism>
<protein>
    <recommendedName>
        <fullName evidence="1">N-acetyltransferase domain-containing protein</fullName>
    </recommendedName>
</protein>
<name>A0A0D2J573_9BACT</name>
<dbReference type="PROSITE" id="PS51186">
    <property type="entry name" value="GNAT"/>
    <property type="match status" value="1"/>
</dbReference>
<keyword evidence="3" id="KW-1185">Reference proteome</keyword>
<evidence type="ECO:0000313" key="2">
    <source>
        <dbReference type="EMBL" id="KIX13274.1"/>
    </source>
</evidence>
<dbReference type="Proteomes" id="UP000032233">
    <property type="component" value="Unassembled WGS sequence"/>
</dbReference>
<dbReference type="EMBL" id="AZAC01000017">
    <property type="protein sequence ID" value="KIX13274.1"/>
    <property type="molecule type" value="Genomic_DNA"/>
</dbReference>
<comment type="caution">
    <text evidence="2">The sequence shown here is derived from an EMBL/GenBank/DDBJ whole genome shotgun (WGS) entry which is preliminary data.</text>
</comment>
<dbReference type="InterPro" id="IPR016181">
    <property type="entry name" value="Acyl_CoA_acyltransferase"/>
</dbReference>